<dbReference type="CDD" id="cd07377">
    <property type="entry name" value="WHTH_GntR"/>
    <property type="match status" value="1"/>
</dbReference>
<dbReference type="PANTHER" id="PTHR44846">
    <property type="entry name" value="MANNOSYL-D-GLYCERATE TRANSPORT/METABOLISM SYSTEM REPRESSOR MNGR-RELATED"/>
    <property type="match status" value="1"/>
</dbReference>
<dbReference type="GO" id="GO:0003677">
    <property type="term" value="F:DNA binding"/>
    <property type="evidence" value="ECO:0007669"/>
    <property type="project" value="UniProtKB-KW"/>
</dbReference>
<dbReference type="InterPro" id="IPR028978">
    <property type="entry name" value="Chorismate_lyase_/UTRA_dom_sf"/>
</dbReference>
<dbReference type="Gene3D" id="1.10.10.10">
    <property type="entry name" value="Winged helix-like DNA-binding domain superfamily/Winged helix DNA-binding domain"/>
    <property type="match status" value="1"/>
</dbReference>
<reference evidence="5" key="1">
    <citation type="journal article" date="2014" name="Int. J. Syst. Evol. Microbiol.">
        <title>Complete genome sequence of Corynebacterium casei LMG S-19264T (=DSM 44701T), isolated from a smear-ripened cheese.</title>
        <authorList>
            <consortium name="US DOE Joint Genome Institute (JGI-PGF)"/>
            <person name="Walter F."/>
            <person name="Albersmeier A."/>
            <person name="Kalinowski J."/>
            <person name="Ruckert C."/>
        </authorList>
    </citation>
    <scope>NUCLEOTIDE SEQUENCE</scope>
    <source>
        <strain evidence="5">JCM 3346</strain>
    </source>
</reference>
<dbReference type="PANTHER" id="PTHR44846:SF1">
    <property type="entry name" value="MANNOSYL-D-GLYCERATE TRANSPORT_METABOLISM SYSTEM REPRESSOR MNGR-RELATED"/>
    <property type="match status" value="1"/>
</dbReference>
<dbReference type="SUPFAM" id="SSF64288">
    <property type="entry name" value="Chorismate lyase-like"/>
    <property type="match status" value="1"/>
</dbReference>
<accession>A0A918CDI4</accession>
<dbReference type="GO" id="GO:0045892">
    <property type="term" value="P:negative regulation of DNA-templated transcription"/>
    <property type="evidence" value="ECO:0007669"/>
    <property type="project" value="TreeGrafter"/>
</dbReference>
<dbReference type="Pfam" id="PF00392">
    <property type="entry name" value="GntR"/>
    <property type="match status" value="1"/>
</dbReference>
<dbReference type="Proteomes" id="UP000610303">
    <property type="component" value="Unassembled WGS sequence"/>
</dbReference>
<dbReference type="RefSeq" id="WP_189083992.1">
    <property type="nucleotide sequence ID" value="NZ_BMRJ01000001.1"/>
</dbReference>
<gene>
    <name evidence="5" type="ORF">GCM10010196_08080</name>
</gene>
<reference evidence="5" key="2">
    <citation type="submission" date="2020-09" db="EMBL/GenBank/DDBJ databases">
        <authorList>
            <person name="Sun Q."/>
            <person name="Ohkuma M."/>
        </authorList>
    </citation>
    <scope>NUCLEOTIDE SEQUENCE</scope>
    <source>
        <strain evidence="5">JCM 3346</strain>
    </source>
</reference>
<dbReference type="SUPFAM" id="SSF46785">
    <property type="entry name" value="Winged helix' DNA-binding domain"/>
    <property type="match status" value="1"/>
</dbReference>
<dbReference type="SMART" id="SM00866">
    <property type="entry name" value="UTRA"/>
    <property type="match status" value="1"/>
</dbReference>
<keyword evidence="3" id="KW-0804">Transcription</keyword>
<evidence type="ECO:0000256" key="1">
    <source>
        <dbReference type="ARBA" id="ARBA00023015"/>
    </source>
</evidence>
<dbReference type="InterPro" id="IPR011663">
    <property type="entry name" value="UTRA"/>
</dbReference>
<dbReference type="InterPro" id="IPR000524">
    <property type="entry name" value="Tscrpt_reg_HTH_GntR"/>
</dbReference>
<dbReference type="SMART" id="SM00345">
    <property type="entry name" value="HTH_GNTR"/>
    <property type="match status" value="1"/>
</dbReference>
<evidence type="ECO:0000259" key="4">
    <source>
        <dbReference type="PROSITE" id="PS50949"/>
    </source>
</evidence>
<dbReference type="AlphaFoldDB" id="A0A918CDI4"/>
<dbReference type="EMBL" id="BMRJ01000001">
    <property type="protein sequence ID" value="GGR17532.1"/>
    <property type="molecule type" value="Genomic_DNA"/>
</dbReference>
<keyword evidence="1" id="KW-0805">Transcription regulation</keyword>
<dbReference type="PROSITE" id="PS50949">
    <property type="entry name" value="HTH_GNTR"/>
    <property type="match status" value="1"/>
</dbReference>
<dbReference type="GO" id="GO:0003700">
    <property type="term" value="F:DNA-binding transcription factor activity"/>
    <property type="evidence" value="ECO:0007669"/>
    <property type="project" value="InterPro"/>
</dbReference>
<evidence type="ECO:0000256" key="3">
    <source>
        <dbReference type="ARBA" id="ARBA00023163"/>
    </source>
</evidence>
<keyword evidence="6" id="KW-1185">Reference proteome</keyword>
<protein>
    <submittedName>
        <fullName evidence="5">Transcriptional regulator</fullName>
    </submittedName>
</protein>
<dbReference type="PRINTS" id="PR00035">
    <property type="entry name" value="HTHGNTR"/>
</dbReference>
<dbReference type="Gene3D" id="3.40.1410.10">
    <property type="entry name" value="Chorismate lyase-like"/>
    <property type="match status" value="1"/>
</dbReference>
<evidence type="ECO:0000313" key="6">
    <source>
        <dbReference type="Proteomes" id="UP000610303"/>
    </source>
</evidence>
<sequence length="270" mass="29449">MTNADALETLPALDRSSESPMWFQVLRSIESGISTGVWSHGSKLPSEHELREHYRVSRTTIREALARLEKSGIISRQQGRGAFVDTTQAPSSWTLESAPSLLGQLADGDRSALTSTVLRSGVDVLPPWAAAVFKGDGHGFVLERTRAVGTLTAVHVVNYMPKRFAAVLPSLRDPRASLYVAAEQVLGTRITRMHRTIEAHSADRALARLLEIEEGHPIVVVEAVAYDQNDEPIDFSRASVRTDRMRVTVDSGHNAAGLDARSTSGTYPGR</sequence>
<feature type="domain" description="HTH gntR-type" evidence="4">
    <location>
        <begin position="19"/>
        <end position="87"/>
    </location>
</feature>
<dbReference type="InterPro" id="IPR036390">
    <property type="entry name" value="WH_DNA-bd_sf"/>
</dbReference>
<keyword evidence="2" id="KW-0238">DNA-binding</keyword>
<evidence type="ECO:0000313" key="5">
    <source>
        <dbReference type="EMBL" id="GGR17532.1"/>
    </source>
</evidence>
<organism evidence="5 6">
    <name type="scientific">Agromyces mediolanus</name>
    <name type="common">Corynebacterium mediolanum</name>
    <dbReference type="NCBI Taxonomy" id="41986"/>
    <lineage>
        <taxon>Bacteria</taxon>
        <taxon>Bacillati</taxon>
        <taxon>Actinomycetota</taxon>
        <taxon>Actinomycetes</taxon>
        <taxon>Micrococcales</taxon>
        <taxon>Microbacteriaceae</taxon>
        <taxon>Agromyces</taxon>
    </lineage>
</organism>
<dbReference type="Pfam" id="PF07702">
    <property type="entry name" value="UTRA"/>
    <property type="match status" value="1"/>
</dbReference>
<dbReference type="InterPro" id="IPR036388">
    <property type="entry name" value="WH-like_DNA-bd_sf"/>
</dbReference>
<comment type="caution">
    <text evidence="5">The sequence shown here is derived from an EMBL/GenBank/DDBJ whole genome shotgun (WGS) entry which is preliminary data.</text>
</comment>
<name>A0A918CDI4_AGRME</name>
<dbReference type="InterPro" id="IPR050679">
    <property type="entry name" value="Bact_HTH_transcr_reg"/>
</dbReference>
<proteinExistence type="predicted"/>
<evidence type="ECO:0000256" key="2">
    <source>
        <dbReference type="ARBA" id="ARBA00023125"/>
    </source>
</evidence>